<dbReference type="Gene3D" id="3.30.70.100">
    <property type="match status" value="1"/>
</dbReference>
<dbReference type="CDD" id="cd00371">
    <property type="entry name" value="HMA"/>
    <property type="match status" value="1"/>
</dbReference>
<proteinExistence type="predicted"/>
<dbReference type="PATRIC" id="fig|66876.3.peg.6800"/>
<organism evidence="3 4">
    <name type="scientific">Streptomyces chattanoogensis</name>
    <dbReference type="NCBI Taxonomy" id="66876"/>
    <lineage>
        <taxon>Bacteria</taxon>
        <taxon>Bacillati</taxon>
        <taxon>Actinomycetota</taxon>
        <taxon>Actinomycetes</taxon>
        <taxon>Kitasatosporales</taxon>
        <taxon>Streptomycetaceae</taxon>
        <taxon>Streptomyces</taxon>
    </lineage>
</organism>
<dbReference type="PROSITE" id="PS50846">
    <property type="entry name" value="HMA_2"/>
    <property type="match status" value="1"/>
</dbReference>
<dbReference type="EMBL" id="LGKG01000164">
    <property type="protein sequence ID" value="KPC60157.1"/>
    <property type="molecule type" value="Genomic_DNA"/>
</dbReference>
<name>A0A0N0XUP1_9ACTN</name>
<protein>
    <submittedName>
        <fullName evidence="3">Transporter</fullName>
    </submittedName>
</protein>
<dbReference type="InterPro" id="IPR006121">
    <property type="entry name" value="HMA_dom"/>
</dbReference>
<dbReference type="InterPro" id="IPR036163">
    <property type="entry name" value="HMA_dom_sf"/>
</dbReference>
<evidence type="ECO:0000313" key="3">
    <source>
        <dbReference type="EMBL" id="KPC60157.1"/>
    </source>
</evidence>
<dbReference type="PROSITE" id="PS01047">
    <property type="entry name" value="HMA_1"/>
    <property type="match status" value="1"/>
</dbReference>
<sequence length="71" mass="7346">MAQKQYNVTGMSCEHCVASVTEEVSAVPGVNEVVVDLAADTVTVHGTDLDDERLRAAIVEAGYGVDAPVAA</sequence>
<dbReference type="Proteomes" id="UP000037982">
    <property type="component" value="Unassembled WGS sequence"/>
</dbReference>
<dbReference type="AlphaFoldDB" id="A0A0N0XUP1"/>
<evidence type="ECO:0000259" key="2">
    <source>
        <dbReference type="PROSITE" id="PS50846"/>
    </source>
</evidence>
<evidence type="ECO:0000313" key="4">
    <source>
        <dbReference type="Proteomes" id="UP000037982"/>
    </source>
</evidence>
<accession>A0A0N0XUP1</accession>
<dbReference type="InterPro" id="IPR017969">
    <property type="entry name" value="Heavy-metal-associated_CS"/>
</dbReference>
<gene>
    <name evidence="3" type="ORF">ADL29_30860</name>
</gene>
<keyword evidence="4" id="KW-1185">Reference proteome</keyword>
<keyword evidence="1" id="KW-0479">Metal-binding</keyword>
<dbReference type="GO" id="GO:0046872">
    <property type="term" value="F:metal ion binding"/>
    <property type="evidence" value="ECO:0007669"/>
    <property type="project" value="UniProtKB-KW"/>
</dbReference>
<comment type="caution">
    <text evidence="3">The sequence shown here is derived from an EMBL/GenBank/DDBJ whole genome shotgun (WGS) entry which is preliminary data.</text>
</comment>
<dbReference type="SUPFAM" id="SSF55008">
    <property type="entry name" value="HMA, heavy metal-associated domain"/>
    <property type="match status" value="1"/>
</dbReference>
<reference evidence="4" key="1">
    <citation type="submission" date="2015-07" db="EMBL/GenBank/DDBJ databases">
        <authorList>
            <person name="Ju K.-S."/>
            <person name="Doroghazi J.R."/>
            <person name="Metcalf W.W."/>
        </authorList>
    </citation>
    <scope>NUCLEOTIDE SEQUENCE [LARGE SCALE GENOMIC DNA]</scope>
    <source>
        <strain evidence="4">NRRL ISP-5002</strain>
    </source>
</reference>
<dbReference type="Pfam" id="PF00403">
    <property type="entry name" value="HMA"/>
    <property type="match status" value="1"/>
</dbReference>
<dbReference type="RefSeq" id="WP_053926839.1">
    <property type="nucleotide sequence ID" value="NZ_LGKG01000164.1"/>
</dbReference>
<feature type="domain" description="HMA" evidence="2">
    <location>
        <begin position="2"/>
        <end position="66"/>
    </location>
</feature>
<evidence type="ECO:0000256" key="1">
    <source>
        <dbReference type="ARBA" id="ARBA00022723"/>
    </source>
</evidence>